<evidence type="ECO:0000313" key="4">
    <source>
        <dbReference type="EMBL" id="EHO41145.1"/>
    </source>
</evidence>
<organism evidence="4 5">
    <name type="scientific">Caldithrix abyssi DSM 13497</name>
    <dbReference type="NCBI Taxonomy" id="880073"/>
    <lineage>
        <taxon>Bacteria</taxon>
        <taxon>Pseudomonadati</taxon>
        <taxon>Calditrichota</taxon>
        <taxon>Calditrichia</taxon>
        <taxon>Calditrichales</taxon>
        <taxon>Calditrichaceae</taxon>
        <taxon>Caldithrix</taxon>
    </lineage>
</organism>
<dbReference type="KEGG" id="caby:Cabys_237"/>
<dbReference type="EMBL" id="CM001402">
    <property type="protein sequence ID" value="EHO40373.1"/>
    <property type="molecule type" value="Genomic_DNA"/>
</dbReference>
<accession>H1XQJ9</accession>
<reference evidence="1 6" key="2">
    <citation type="submission" date="2016-11" db="EMBL/GenBank/DDBJ databases">
        <title>Genomic analysis of Caldithrix abyssi and proposal of a novel bacterial phylum Caldithrichaeota.</title>
        <authorList>
            <person name="Kublanov I."/>
            <person name="Sigalova O."/>
            <person name="Gavrilov S."/>
            <person name="Lebedinsky A."/>
            <person name="Ivanova N."/>
            <person name="Daum C."/>
            <person name="Reddy T."/>
            <person name="Klenk H.P."/>
            <person name="Goker M."/>
            <person name="Reva O."/>
            <person name="Miroshnichenko M."/>
            <person name="Kyprides N."/>
            <person name="Woyke T."/>
            <person name="Gelfand M."/>
        </authorList>
    </citation>
    <scope>NUCLEOTIDE SEQUENCE [LARGE SCALE GENOMIC DNA]</scope>
    <source>
        <strain evidence="1 6">LF13</strain>
    </source>
</reference>
<dbReference type="EMBL" id="CM001402">
    <property type="protein sequence ID" value="EHO41145.1"/>
    <property type="molecule type" value="Genomic_DNA"/>
</dbReference>
<keyword evidence="5" id="KW-1185">Reference proteome</keyword>
<name>H1XQJ9_CALAY</name>
<evidence type="ECO:0008006" key="7">
    <source>
        <dbReference type="Google" id="ProtNLM"/>
    </source>
</evidence>
<evidence type="ECO:0000313" key="2">
    <source>
        <dbReference type="EMBL" id="APF20323.1"/>
    </source>
</evidence>
<proteinExistence type="predicted"/>
<evidence type="ECO:0000313" key="6">
    <source>
        <dbReference type="Proteomes" id="UP000183868"/>
    </source>
</evidence>
<evidence type="ECO:0000313" key="1">
    <source>
        <dbReference type="EMBL" id="APF16988.1"/>
    </source>
</evidence>
<dbReference type="KEGG" id="caby:Cabys_3577"/>
<reference evidence="4 5" key="1">
    <citation type="submission" date="2011-09" db="EMBL/GenBank/DDBJ databases">
        <title>The permanent draft genome of Caldithrix abyssi DSM 13497.</title>
        <authorList>
            <consortium name="US DOE Joint Genome Institute (JGI-PGF)"/>
            <person name="Lucas S."/>
            <person name="Han J."/>
            <person name="Lapidus A."/>
            <person name="Bruce D."/>
            <person name="Goodwin L."/>
            <person name="Pitluck S."/>
            <person name="Peters L."/>
            <person name="Kyrpides N."/>
            <person name="Mavromatis K."/>
            <person name="Ivanova N."/>
            <person name="Mikhailova N."/>
            <person name="Chertkov O."/>
            <person name="Detter J.C."/>
            <person name="Tapia R."/>
            <person name="Han C."/>
            <person name="Land M."/>
            <person name="Hauser L."/>
            <person name="Markowitz V."/>
            <person name="Cheng J.-F."/>
            <person name="Hugenholtz P."/>
            <person name="Woyke T."/>
            <person name="Wu D."/>
            <person name="Spring S."/>
            <person name="Brambilla E."/>
            <person name="Klenk H.-P."/>
            <person name="Eisen J.A."/>
        </authorList>
    </citation>
    <scope>NUCLEOTIDE SEQUENCE [LARGE SCALE GENOMIC DNA]</scope>
    <source>
        <strain evidence="4 5">DSM 13497</strain>
    </source>
</reference>
<dbReference type="RefSeq" id="WP_006927336.1">
    <property type="nucleotide sequence ID" value="NZ_CM001402.1"/>
</dbReference>
<dbReference type="OrthoDB" id="3514784at2"/>
<dbReference type="HOGENOM" id="CLU_876267_0_0_0"/>
<dbReference type="PaxDb" id="880073-Calab_0734"/>
<dbReference type="Proteomes" id="UP000004671">
    <property type="component" value="Chromosome"/>
</dbReference>
<dbReference type="STRING" id="880073.Cabys_237"/>
<evidence type="ECO:0000313" key="5">
    <source>
        <dbReference type="Proteomes" id="UP000004671"/>
    </source>
</evidence>
<gene>
    <name evidence="1" type="ORF">Cabys_237</name>
    <name evidence="2" type="ORF">Cabys_3577</name>
    <name evidence="3" type="ORF">Calab_0734</name>
    <name evidence="4" type="ORF">Calab_1525</name>
</gene>
<dbReference type="InParanoid" id="H1XQJ9"/>
<dbReference type="EMBL" id="CP018099">
    <property type="protein sequence ID" value="APF16988.1"/>
    <property type="molecule type" value="Genomic_DNA"/>
</dbReference>
<protein>
    <recommendedName>
        <fullName evidence="7">Phage major capsid protein, HK97 family</fullName>
    </recommendedName>
</protein>
<dbReference type="AlphaFoldDB" id="H1XQJ9"/>
<dbReference type="Proteomes" id="UP000183868">
    <property type="component" value="Chromosome"/>
</dbReference>
<evidence type="ECO:0000313" key="3">
    <source>
        <dbReference type="EMBL" id="EHO40373.1"/>
    </source>
</evidence>
<dbReference type="EMBL" id="CP018099">
    <property type="protein sequence ID" value="APF20323.1"/>
    <property type="molecule type" value="Genomic_DNA"/>
</dbReference>
<sequence>MNIAQISNLSGRGANLLARMLEVAPLFQFAEFKPDPSTYVHIADKDSFSGSAARAEGGTLQRDAQVPNPESRNLALYGREISIDDVRKMDANVGVSPAGLRLFADRRLNGLGAKLAVEVQDEMLVGVDASNRMLGISYFVKDADATGQTPKLGFTADELAAMNVQVGLKLDTDANQKAFVELLEKEMANVPGANAILCNVNLGARLSTIARTIGAAGVTTNNFGQPVQTFNGVPIVKLPVSAIPQNESDGVNTDNTSLYIVRFAEELGVAFSTNSGFLFTDFEESEVGPQGIARLQFFLNLTVERQDALRRLSRIRL</sequence>